<organism evidence="14 15">
    <name type="scientific">Chrysophaeum taylorii</name>
    <dbReference type="NCBI Taxonomy" id="2483200"/>
    <lineage>
        <taxon>Eukaryota</taxon>
        <taxon>Sar</taxon>
        <taxon>Stramenopiles</taxon>
        <taxon>Ochrophyta</taxon>
        <taxon>Pelagophyceae</taxon>
        <taxon>Pelagomonadales</taxon>
        <taxon>Pelagomonadaceae</taxon>
        <taxon>Chrysophaeum</taxon>
    </lineage>
</organism>
<evidence type="ECO:0000256" key="10">
    <source>
        <dbReference type="ARBA" id="ARBA00047904"/>
    </source>
</evidence>
<keyword evidence="6" id="KW-0547">Nucleotide-binding</keyword>
<dbReference type="GO" id="GO:0017101">
    <property type="term" value="C:aminoacyl-tRNA synthetase multienzyme complex"/>
    <property type="evidence" value="ECO:0007669"/>
    <property type="project" value="TreeGrafter"/>
</dbReference>
<dbReference type="InterPro" id="IPR004364">
    <property type="entry name" value="Aa-tRNA-synt_II"/>
</dbReference>
<evidence type="ECO:0000256" key="9">
    <source>
        <dbReference type="ARBA" id="ARBA00023146"/>
    </source>
</evidence>
<dbReference type="InterPro" id="IPR002312">
    <property type="entry name" value="Asp/Asn-tRNA-synth_IIb"/>
</dbReference>
<sequence length="586" mass="64511">MDDLVAKIGAQGLKVKELKAAKGPKEEIDAEVAKLVALKQELTGLDPSHELALKEKKKKAPKEAAPAAKGPSKKELRMQERAKKVEMEKKELETAESFGEAEVVMSRSLSERKWTSVGSIEASFVGKRVLVRARVHTTRAKGSLAFLVLRQGCFTVQAVASAQDAGCSKAMIGFLGKIPSESIVDVEAKVVGADVASCTQADVELQIATTFVVSKAAPDLPLQLADAARNELNPKEGEVVVGLDTRLNHRVIDLRTPANQAIMRIKSAVPLLFTSYLDKRGFVGVNSPKLLAGASEGGSSVFSLEYFGRPACLAQSPQLYKQMLSACADLERVYEIGPVFRAEDSNTRRHLCEFTGLDLEMAIYEHYYEVLDVFAGLFSHIFSSLETKFAAELNIISQVYPFEPFKHLPKPLRISFAEGIQLLRDAGVTDDMQGDFDDLSTENEKKLGNVVLEKYGTDYFIMDKYPLSIRPFYTMPDPHTYPSKPPHQQLSNSFDMFMRGQEILSGAQRIHDHKLLMERVTYCHTSAGHGGPAPDTIKSYTDAFKHGAFPHGGGGIGLERVVMLYLDLSNIRKVSCFPRDPGRLTP</sequence>
<comment type="catalytic activity">
    <reaction evidence="10">
        <text>tRNA(Asp) + L-aspartate + ATP = L-aspartyl-tRNA(Asp) + AMP + diphosphate</text>
        <dbReference type="Rhea" id="RHEA:19649"/>
        <dbReference type="Rhea" id="RHEA-COMP:9660"/>
        <dbReference type="Rhea" id="RHEA-COMP:9678"/>
        <dbReference type="ChEBI" id="CHEBI:29991"/>
        <dbReference type="ChEBI" id="CHEBI:30616"/>
        <dbReference type="ChEBI" id="CHEBI:33019"/>
        <dbReference type="ChEBI" id="CHEBI:78442"/>
        <dbReference type="ChEBI" id="CHEBI:78516"/>
        <dbReference type="ChEBI" id="CHEBI:456215"/>
        <dbReference type="EC" id="6.1.1.12"/>
    </reaction>
</comment>
<dbReference type="InterPro" id="IPR012340">
    <property type="entry name" value="NA-bd_OB-fold"/>
</dbReference>
<evidence type="ECO:0000256" key="4">
    <source>
        <dbReference type="ARBA" id="ARBA00022490"/>
    </source>
</evidence>
<dbReference type="PANTHER" id="PTHR43450">
    <property type="entry name" value="ASPARTYL-TRNA SYNTHETASE"/>
    <property type="match status" value="1"/>
</dbReference>
<keyword evidence="5" id="KW-0436">Ligase</keyword>
<dbReference type="PROSITE" id="PS51185">
    <property type="entry name" value="WHEP_TRS_2"/>
    <property type="match status" value="1"/>
</dbReference>
<dbReference type="GO" id="GO:0005829">
    <property type="term" value="C:cytosol"/>
    <property type="evidence" value="ECO:0007669"/>
    <property type="project" value="TreeGrafter"/>
</dbReference>
<keyword evidence="9" id="KW-0030">Aminoacyl-tRNA synthetase</keyword>
<keyword evidence="8" id="KW-0648">Protein biosynthesis</keyword>
<evidence type="ECO:0000259" key="12">
    <source>
        <dbReference type="PROSITE" id="PS50862"/>
    </source>
</evidence>
<feature type="domain" description="Aminoacyl-transfer RNA synthetases class-II family profile" evidence="12">
    <location>
        <begin position="263"/>
        <end position="586"/>
    </location>
</feature>
<evidence type="ECO:0000259" key="13">
    <source>
        <dbReference type="PROSITE" id="PS51185"/>
    </source>
</evidence>
<evidence type="ECO:0000256" key="7">
    <source>
        <dbReference type="ARBA" id="ARBA00022840"/>
    </source>
</evidence>
<dbReference type="GO" id="GO:0006422">
    <property type="term" value="P:aspartyl-tRNA aminoacylation"/>
    <property type="evidence" value="ECO:0007669"/>
    <property type="project" value="InterPro"/>
</dbReference>
<dbReference type="Gene3D" id="2.40.50.140">
    <property type="entry name" value="Nucleic acid-binding proteins"/>
    <property type="match status" value="1"/>
</dbReference>
<dbReference type="EMBL" id="JAQMWT010000557">
    <property type="protein sequence ID" value="KAJ8599502.1"/>
    <property type="molecule type" value="Genomic_DNA"/>
</dbReference>
<comment type="caution">
    <text evidence="14">The sequence shown here is derived from an EMBL/GenBank/DDBJ whole genome shotgun (WGS) entry which is preliminary data.</text>
</comment>
<dbReference type="PANTHER" id="PTHR43450:SF1">
    <property type="entry name" value="ASPARTATE--TRNA LIGASE, CYTOPLASMIC"/>
    <property type="match status" value="1"/>
</dbReference>
<dbReference type="PRINTS" id="PR01042">
    <property type="entry name" value="TRNASYNTHASP"/>
</dbReference>
<feature type="region of interest" description="Disordered" evidence="11">
    <location>
        <begin position="47"/>
        <end position="77"/>
    </location>
</feature>
<evidence type="ECO:0000256" key="3">
    <source>
        <dbReference type="ARBA" id="ARBA00012841"/>
    </source>
</evidence>
<dbReference type="CDD" id="cd04320">
    <property type="entry name" value="AspRS_cyto_N"/>
    <property type="match status" value="1"/>
</dbReference>
<dbReference type="HAMAP" id="MF_02075">
    <property type="entry name" value="Asp_tRNA_synth_type2"/>
    <property type="match status" value="1"/>
</dbReference>
<dbReference type="SUPFAM" id="SSF47060">
    <property type="entry name" value="S15/NS1 RNA-binding domain"/>
    <property type="match status" value="1"/>
</dbReference>
<dbReference type="Proteomes" id="UP001230188">
    <property type="component" value="Unassembled WGS sequence"/>
</dbReference>
<comment type="subcellular location">
    <subcellularLocation>
        <location evidence="1">Cytoplasm</location>
    </subcellularLocation>
</comment>
<reference evidence="14" key="1">
    <citation type="submission" date="2023-01" db="EMBL/GenBank/DDBJ databases">
        <title>Metagenome sequencing of chrysophaentin producing Chrysophaeum taylorii.</title>
        <authorList>
            <person name="Davison J."/>
            <person name="Bewley C."/>
        </authorList>
    </citation>
    <scope>NUCLEOTIDE SEQUENCE</scope>
    <source>
        <strain evidence="14">NIES-1699</strain>
    </source>
</reference>
<accession>A0AAD7XFM4</accession>
<proteinExistence type="inferred from homology"/>
<gene>
    <name evidence="14" type="ORF">CTAYLR_007313</name>
</gene>
<dbReference type="InterPro" id="IPR009068">
    <property type="entry name" value="uS15_NS1_RNA-bd_sf"/>
</dbReference>
<protein>
    <recommendedName>
        <fullName evidence="3">aspartate--tRNA ligase</fullName>
        <ecNumber evidence="3">6.1.1.12</ecNumber>
    </recommendedName>
</protein>
<comment type="similarity">
    <text evidence="2">Belongs to the class-II aminoacyl-tRNA synthetase family. Type 2 subfamily.</text>
</comment>
<dbReference type="NCBIfam" id="TIGR00458">
    <property type="entry name" value="aspS_nondisc"/>
    <property type="match status" value="1"/>
</dbReference>
<evidence type="ECO:0000313" key="14">
    <source>
        <dbReference type="EMBL" id="KAJ8599502.1"/>
    </source>
</evidence>
<keyword evidence="7" id="KW-0067">ATP-binding</keyword>
<dbReference type="InterPro" id="IPR006195">
    <property type="entry name" value="aa-tRNA-synth_II"/>
</dbReference>
<dbReference type="Pfam" id="PF00152">
    <property type="entry name" value="tRNA-synt_2"/>
    <property type="match status" value="1"/>
</dbReference>
<evidence type="ECO:0000256" key="5">
    <source>
        <dbReference type="ARBA" id="ARBA00022598"/>
    </source>
</evidence>
<dbReference type="InterPro" id="IPR000738">
    <property type="entry name" value="WHEP-TRS_dom"/>
</dbReference>
<dbReference type="GO" id="GO:0004815">
    <property type="term" value="F:aspartate-tRNA ligase activity"/>
    <property type="evidence" value="ECO:0007669"/>
    <property type="project" value="UniProtKB-EC"/>
</dbReference>
<evidence type="ECO:0000313" key="15">
    <source>
        <dbReference type="Proteomes" id="UP001230188"/>
    </source>
</evidence>
<dbReference type="GO" id="GO:0003723">
    <property type="term" value="F:RNA binding"/>
    <property type="evidence" value="ECO:0007669"/>
    <property type="project" value="TreeGrafter"/>
</dbReference>
<evidence type="ECO:0000256" key="6">
    <source>
        <dbReference type="ARBA" id="ARBA00022741"/>
    </source>
</evidence>
<dbReference type="AlphaFoldDB" id="A0AAD7XFM4"/>
<evidence type="ECO:0000256" key="8">
    <source>
        <dbReference type="ARBA" id="ARBA00022917"/>
    </source>
</evidence>
<dbReference type="Pfam" id="PF00458">
    <property type="entry name" value="WHEP-TRS"/>
    <property type="match status" value="1"/>
</dbReference>
<dbReference type="Gene3D" id="1.10.287.10">
    <property type="entry name" value="S15/NS1, RNA-binding"/>
    <property type="match status" value="1"/>
</dbReference>
<dbReference type="NCBIfam" id="NF003483">
    <property type="entry name" value="PRK05159.1"/>
    <property type="match status" value="1"/>
</dbReference>
<dbReference type="FunFam" id="3.30.930.10:FF:000038">
    <property type="entry name" value="Aspartate--tRNA ligase"/>
    <property type="match status" value="1"/>
</dbReference>
<dbReference type="GO" id="GO:0005524">
    <property type="term" value="F:ATP binding"/>
    <property type="evidence" value="ECO:0007669"/>
    <property type="project" value="UniProtKB-KW"/>
</dbReference>
<dbReference type="SUPFAM" id="SSF55681">
    <property type="entry name" value="Class II aaRS and biotin synthetases"/>
    <property type="match status" value="1"/>
</dbReference>
<dbReference type="Gene3D" id="3.30.930.10">
    <property type="entry name" value="Bira Bifunctional Protein, Domain 2"/>
    <property type="match status" value="1"/>
</dbReference>
<dbReference type="SUPFAM" id="SSF50249">
    <property type="entry name" value="Nucleic acid-binding proteins"/>
    <property type="match status" value="1"/>
</dbReference>
<dbReference type="EC" id="6.1.1.12" evidence="3"/>
<dbReference type="CDD" id="cd00776">
    <property type="entry name" value="AsxRS_core"/>
    <property type="match status" value="1"/>
</dbReference>
<dbReference type="InterPro" id="IPR045864">
    <property type="entry name" value="aa-tRNA-synth_II/BPL/LPL"/>
</dbReference>
<evidence type="ECO:0000256" key="1">
    <source>
        <dbReference type="ARBA" id="ARBA00004496"/>
    </source>
</evidence>
<name>A0AAD7XFM4_9STRA</name>
<evidence type="ECO:0000256" key="11">
    <source>
        <dbReference type="SAM" id="MobiDB-lite"/>
    </source>
</evidence>
<evidence type="ECO:0000256" key="2">
    <source>
        <dbReference type="ARBA" id="ARBA00005312"/>
    </source>
</evidence>
<dbReference type="InterPro" id="IPR004523">
    <property type="entry name" value="Asp-tRNA_synthase_2"/>
</dbReference>
<keyword evidence="15" id="KW-1185">Reference proteome</keyword>
<keyword evidence="4" id="KW-0963">Cytoplasm</keyword>
<feature type="domain" description="WHEP-TRS" evidence="13">
    <location>
        <begin position="1"/>
        <end position="56"/>
    </location>
</feature>
<dbReference type="SMART" id="SM00991">
    <property type="entry name" value="WHEP-TRS"/>
    <property type="match status" value="1"/>
</dbReference>
<dbReference type="PROSITE" id="PS50862">
    <property type="entry name" value="AA_TRNA_LIGASE_II"/>
    <property type="match status" value="1"/>
</dbReference>